<dbReference type="PROSITE" id="PS51819">
    <property type="entry name" value="VOC"/>
    <property type="match status" value="1"/>
</dbReference>
<sequence length="138" mass="14729">MNDVAKQVPTGGVTPHLTIGDGKASDAIAFYVAAFGAEERGRMLADDGSRLMHAHILINGSSVMLNDDFPEYNGGPASLPASVTLHLQVDNADAWWNRAVAAGAIIRFPLDNQFWGDRYGQVTDPFGHVWSIGAPIPA</sequence>
<evidence type="ECO:0000313" key="3">
    <source>
        <dbReference type="Proteomes" id="UP000282977"/>
    </source>
</evidence>
<dbReference type="PANTHER" id="PTHR34109">
    <property type="entry name" value="BNAUNNG04460D PROTEIN-RELATED"/>
    <property type="match status" value="1"/>
</dbReference>
<dbReference type="Pfam" id="PF00903">
    <property type="entry name" value="Glyoxalase"/>
    <property type="match status" value="1"/>
</dbReference>
<comment type="caution">
    <text evidence="2">The sequence shown here is derived from an EMBL/GenBank/DDBJ whole genome shotgun (WGS) entry which is preliminary data.</text>
</comment>
<dbReference type="Proteomes" id="UP000282977">
    <property type="component" value="Unassembled WGS sequence"/>
</dbReference>
<dbReference type="InterPro" id="IPR004360">
    <property type="entry name" value="Glyas_Fos-R_dOase_dom"/>
</dbReference>
<protein>
    <submittedName>
        <fullName evidence="2">VOC family protein</fullName>
    </submittedName>
</protein>
<gene>
    <name evidence="2" type="ORF">ENE74_04010</name>
</gene>
<dbReference type="AlphaFoldDB" id="A0A437JDT0"/>
<dbReference type="RefSeq" id="WP_127689312.1">
    <property type="nucleotide sequence ID" value="NZ_RZUL01000001.1"/>
</dbReference>
<dbReference type="InterPro" id="IPR029068">
    <property type="entry name" value="Glyas_Bleomycin-R_OHBP_Dase"/>
</dbReference>
<name>A0A437JDT0_9SPHN</name>
<accession>A0A437JDT0</accession>
<evidence type="ECO:0000259" key="1">
    <source>
        <dbReference type="PROSITE" id="PS51819"/>
    </source>
</evidence>
<dbReference type="OrthoDB" id="9795306at2"/>
<dbReference type="CDD" id="cd07246">
    <property type="entry name" value="VOC_like"/>
    <property type="match status" value="1"/>
</dbReference>
<organism evidence="2 3">
    <name type="scientific">Sphingobium algorifonticola</name>
    <dbReference type="NCBI Taxonomy" id="2008318"/>
    <lineage>
        <taxon>Bacteria</taxon>
        <taxon>Pseudomonadati</taxon>
        <taxon>Pseudomonadota</taxon>
        <taxon>Alphaproteobacteria</taxon>
        <taxon>Sphingomonadales</taxon>
        <taxon>Sphingomonadaceae</taxon>
        <taxon>Sphingobium</taxon>
    </lineage>
</organism>
<dbReference type="Gene3D" id="3.10.180.10">
    <property type="entry name" value="2,3-Dihydroxybiphenyl 1,2-Dioxygenase, domain 1"/>
    <property type="match status" value="1"/>
</dbReference>
<reference evidence="2 3" key="1">
    <citation type="submission" date="2019-01" db="EMBL/GenBank/DDBJ databases">
        <authorList>
            <person name="Chen W.-M."/>
        </authorList>
    </citation>
    <scope>NUCLEOTIDE SEQUENCE [LARGE SCALE GENOMIC DNA]</scope>
    <source>
        <strain evidence="2 3">TLA-22</strain>
    </source>
</reference>
<dbReference type="SUPFAM" id="SSF54593">
    <property type="entry name" value="Glyoxalase/Bleomycin resistance protein/Dihydroxybiphenyl dioxygenase"/>
    <property type="match status" value="1"/>
</dbReference>
<evidence type="ECO:0000313" key="2">
    <source>
        <dbReference type="EMBL" id="RVT43772.1"/>
    </source>
</evidence>
<dbReference type="EMBL" id="RZUL01000001">
    <property type="protein sequence ID" value="RVT43772.1"/>
    <property type="molecule type" value="Genomic_DNA"/>
</dbReference>
<proteinExistence type="predicted"/>
<keyword evidence="3" id="KW-1185">Reference proteome</keyword>
<feature type="domain" description="VOC" evidence="1">
    <location>
        <begin position="13"/>
        <end position="135"/>
    </location>
</feature>
<dbReference type="PANTHER" id="PTHR34109:SF1">
    <property type="entry name" value="VOC DOMAIN-CONTAINING PROTEIN"/>
    <property type="match status" value="1"/>
</dbReference>
<dbReference type="InterPro" id="IPR037523">
    <property type="entry name" value="VOC_core"/>
</dbReference>